<evidence type="ECO:0000313" key="2">
    <source>
        <dbReference type="Proteomes" id="UP000026962"/>
    </source>
</evidence>
<dbReference type="AlphaFoldDB" id="A0A0E0M5X4"/>
<sequence>MAKSPEPGKMAKLWAFWAWGLFPWTWNAILRAAVHHGWPAVAQRQADVERRIGASVVEPKQDVQLEQAAKCVGDSDG</sequence>
<dbReference type="HOGENOM" id="CLU_2642326_0_0_1"/>
<accession>A0A0E0M5X4</accession>
<dbReference type="Gramene" id="OPUNC10G03240.1">
    <property type="protein sequence ID" value="OPUNC10G03240.1"/>
    <property type="gene ID" value="OPUNC10G03240"/>
</dbReference>
<name>A0A0E0M5X4_ORYPU</name>
<reference evidence="1" key="1">
    <citation type="submission" date="2015-04" db="UniProtKB">
        <authorList>
            <consortium name="EnsemblPlants"/>
        </authorList>
    </citation>
    <scope>IDENTIFICATION</scope>
</reference>
<evidence type="ECO:0000313" key="1">
    <source>
        <dbReference type="EnsemblPlants" id="OPUNC10G03240.1"/>
    </source>
</evidence>
<keyword evidence="2" id="KW-1185">Reference proteome</keyword>
<reference evidence="1" key="2">
    <citation type="submission" date="2018-05" db="EMBL/GenBank/DDBJ databases">
        <title>OpunRS2 (Oryza punctata Reference Sequence Version 2).</title>
        <authorList>
            <person name="Zhang J."/>
            <person name="Kudrna D."/>
            <person name="Lee S."/>
            <person name="Talag J."/>
            <person name="Welchert J."/>
            <person name="Wing R.A."/>
        </authorList>
    </citation>
    <scope>NUCLEOTIDE SEQUENCE [LARGE SCALE GENOMIC DNA]</scope>
</reference>
<protein>
    <submittedName>
        <fullName evidence="1">Uncharacterized protein</fullName>
    </submittedName>
</protein>
<organism evidence="1">
    <name type="scientific">Oryza punctata</name>
    <name type="common">Red rice</name>
    <dbReference type="NCBI Taxonomy" id="4537"/>
    <lineage>
        <taxon>Eukaryota</taxon>
        <taxon>Viridiplantae</taxon>
        <taxon>Streptophyta</taxon>
        <taxon>Embryophyta</taxon>
        <taxon>Tracheophyta</taxon>
        <taxon>Spermatophyta</taxon>
        <taxon>Magnoliopsida</taxon>
        <taxon>Liliopsida</taxon>
        <taxon>Poales</taxon>
        <taxon>Poaceae</taxon>
        <taxon>BOP clade</taxon>
        <taxon>Oryzoideae</taxon>
        <taxon>Oryzeae</taxon>
        <taxon>Oryzinae</taxon>
        <taxon>Oryza</taxon>
    </lineage>
</organism>
<dbReference type="EnsemblPlants" id="OPUNC10G03240.1">
    <property type="protein sequence ID" value="OPUNC10G03240.1"/>
    <property type="gene ID" value="OPUNC10G03240"/>
</dbReference>
<dbReference type="Proteomes" id="UP000026962">
    <property type="component" value="Chromosome 10"/>
</dbReference>
<proteinExistence type="predicted"/>